<accession>A0ACA9R1P3</accession>
<proteinExistence type="predicted"/>
<evidence type="ECO:0000313" key="2">
    <source>
        <dbReference type="Proteomes" id="UP000789920"/>
    </source>
</evidence>
<dbReference type="Proteomes" id="UP000789920">
    <property type="component" value="Unassembled WGS sequence"/>
</dbReference>
<feature type="non-terminal residue" evidence="1">
    <location>
        <position position="63"/>
    </location>
</feature>
<evidence type="ECO:0000313" key="1">
    <source>
        <dbReference type="EMBL" id="CAG8773325.1"/>
    </source>
</evidence>
<organism evidence="1 2">
    <name type="scientific">Racocetra persica</name>
    <dbReference type="NCBI Taxonomy" id="160502"/>
    <lineage>
        <taxon>Eukaryota</taxon>
        <taxon>Fungi</taxon>
        <taxon>Fungi incertae sedis</taxon>
        <taxon>Mucoromycota</taxon>
        <taxon>Glomeromycotina</taxon>
        <taxon>Glomeromycetes</taxon>
        <taxon>Diversisporales</taxon>
        <taxon>Gigasporaceae</taxon>
        <taxon>Racocetra</taxon>
    </lineage>
</organism>
<protein>
    <submittedName>
        <fullName evidence="1">6279_t:CDS:1</fullName>
    </submittedName>
</protein>
<name>A0ACA9R1P3_9GLOM</name>
<reference evidence="1" key="1">
    <citation type="submission" date="2021-06" db="EMBL/GenBank/DDBJ databases">
        <authorList>
            <person name="Kallberg Y."/>
            <person name="Tangrot J."/>
            <person name="Rosling A."/>
        </authorList>
    </citation>
    <scope>NUCLEOTIDE SEQUENCE</scope>
    <source>
        <strain evidence="1">MA461A</strain>
    </source>
</reference>
<sequence length="63" mass="7154">IKFTEKGEIILKISILSRKAIRETKASLLIELCDTGIGMNPEYIQHAWKSFSQGDMSITKKQD</sequence>
<comment type="caution">
    <text evidence="1">The sequence shown here is derived from an EMBL/GenBank/DDBJ whole genome shotgun (WGS) entry which is preliminary data.</text>
</comment>
<keyword evidence="2" id="KW-1185">Reference proteome</keyword>
<dbReference type="EMBL" id="CAJVQC010041611">
    <property type="protein sequence ID" value="CAG8773325.1"/>
    <property type="molecule type" value="Genomic_DNA"/>
</dbReference>
<feature type="non-terminal residue" evidence="1">
    <location>
        <position position="1"/>
    </location>
</feature>
<gene>
    <name evidence="1" type="ORF">RPERSI_LOCUS16668</name>
</gene>